<evidence type="ECO:0000313" key="5">
    <source>
        <dbReference type="Proteomes" id="UP000265080"/>
    </source>
</evidence>
<organism evidence="4 5">
    <name type="scientific">Amphiprion percula</name>
    <name type="common">Orange clownfish</name>
    <name type="synonym">Lutjanus percula</name>
    <dbReference type="NCBI Taxonomy" id="161767"/>
    <lineage>
        <taxon>Eukaryota</taxon>
        <taxon>Metazoa</taxon>
        <taxon>Chordata</taxon>
        <taxon>Craniata</taxon>
        <taxon>Vertebrata</taxon>
        <taxon>Euteleostomi</taxon>
        <taxon>Actinopterygii</taxon>
        <taxon>Neopterygii</taxon>
        <taxon>Teleostei</taxon>
        <taxon>Neoteleostei</taxon>
        <taxon>Acanthomorphata</taxon>
        <taxon>Ovalentaria</taxon>
        <taxon>Pomacentridae</taxon>
        <taxon>Amphiprion</taxon>
    </lineage>
</organism>
<dbReference type="InterPro" id="IPR000504">
    <property type="entry name" value="RRM_dom"/>
</dbReference>
<dbReference type="AlphaFoldDB" id="A0A3P8T5W0"/>
<name>A0A3P8T5W0_AMPPE</name>
<dbReference type="OMA" id="MKIFRKA"/>
<feature type="compositionally biased region" description="Basic residues" evidence="2">
    <location>
        <begin position="602"/>
        <end position="612"/>
    </location>
</feature>
<accession>A0A3P8T5W0</accession>
<proteinExistence type="predicted"/>
<dbReference type="PROSITE" id="PS50102">
    <property type="entry name" value="RRM"/>
    <property type="match status" value="4"/>
</dbReference>
<feature type="domain" description="RRM" evidence="3">
    <location>
        <begin position="209"/>
        <end position="285"/>
    </location>
</feature>
<feature type="region of interest" description="Disordered" evidence="2">
    <location>
        <begin position="1"/>
        <end position="201"/>
    </location>
</feature>
<evidence type="ECO:0000313" key="4">
    <source>
        <dbReference type="Ensembl" id="ENSAPEP00000019052.1"/>
    </source>
</evidence>
<reference evidence="4" key="2">
    <citation type="submission" date="2025-08" db="UniProtKB">
        <authorList>
            <consortium name="Ensembl"/>
        </authorList>
    </citation>
    <scope>IDENTIFICATION</scope>
</reference>
<dbReference type="GO" id="GO:0003723">
    <property type="term" value="F:RNA binding"/>
    <property type="evidence" value="ECO:0007669"/>
    <property type="project" value="UniProtKB-UniRule"/>
</dbReference>
<keyword evidence="1" id="KW-0694">RNA-binding</keyword>
<dbReference type="PANTHER" id="PTHR15241:SF390">
    <property type="entry name" value="POLYADENYLATE-BINDING PROTEIN"/>
    <property type="match status" value="1"/>
</dbReference>
<feature type="compositionally biased region" description="Acidic residues" evidence="2">
    <location>
        <begin position="47"/>
        <end position="61"/>
    </location>
</feature>
<keyword evidence="5" id="KW-1185">Reference proteome</keyword>
<feature type="compositionally biased region" description="Basic and acidic residues" evidence="2">
    <location>
        <begin position="590"/>
        <end position="601"/>
    </location>
</feature>
<dbReference type="Pfam" id="PF00076">
    <property type="entry name" value="RRM_1"/>
    <property type="match status" value="4"/>
</dbReference>
<dbReference type="Gene3D" id="3.30.70.330">
    <property type="match status" value="4"/>
</dbReference>
<dbReference type="InterPro" id="IPR035979">
    <property type="entry name" value="RBD_domain_sf"/>
</dbReference>
<feature type="region of interest" description="Disordered" evidence="2">
    <location>
        <begin position="565"/>
        <end position="630"/>
    </location>
</feature>
<evidence type="ECO:0000256" key="2">
    <source>
        <dbReference type="SAM" id="MobiDB-lite"/>
    </source>
</evidence>
<dbReference type="Proteomes" id="UP000265080">
    <property type="component" value="Chromosome 10"/>
</dbReference>
<feature type="domain" description="RRM" evidence="3">
    <location>
        <begin position="404"/>
        <end position="477"/>
    </location>
</feature>
<feature type="compositionally biased region" description="Polar residues" evidence="2">
    <location>
        <begin position="149"/>
        <end position="162"/>
    </location>
</feature>
<protein>
    <recommendedName>
        <fullName evidence="3">RRM domain-containing protein</fullName>
    </recommendedName>
</protein>
<dbReference type="SUPFAM" id="SSF54928">
    <property type="entry name" value="RNA-binding domain, RBD"/>
    <property type="match status" value="3"/>
</dbReference>
<dbReference type="Ensembl" id="ENSAPET00000019570.1">
    <property type="protein sequence ID" value="ENSAPEP00000019052.1"/>
    <property type="gene ID" value="ENSAPEG00000013612.1"/>
</dbReference>
<feature type="domain" description="RRM" evidence="3">
    <location>
        <begin position="306"/>
        <end position="380"/>
    </location>
</feature>
<dbReference type="InterPro" id="IPR012677">
    <property type="entry name" value="Nucleotide-bd_a/b_plait_sf"/>
</dbReference>
<evidence type="ECO:0000259" key="3">
    <source>
        <dbReference type="PROSITE" id="PS50102"/>
    </source>
</evidence>
<reference evidence="4 5" key="1">
    <citation type="submission" date="2018-03" db="EMBL/GenBank/DDBJ databases">
        <title>Finding Nemo's genes: A chromosome-scale reference assembly of the genome of the orange clownfish Amphiprion percula.</title>
        <authorList>
            <person name="Lehmann R."/>
        </authorList>
    </citation>
    <scope>NUCLEOTIDE SEQUENCE</scope>
</reference>
<evidence type="ECO:0000256" key="1">
    <source>
        <dbReference type="PROSITE-ProRule" id="PRU00176"/>
    </source>
</evidence>
<feature type="compositionally biased region" description="Basic and acidic residues" evidence="2">
    <location>
        <begin position="36"/>
        <end position="45"/>
    </location>
</feature>
<dbReference type="STRING" id="161767.ENSAPEP00000019052"/>
<dbReference type="SMART" id="SM00360">
    <property type="entry name" value="RRM"/>
    <property type="match status" value="4"/>
</dbReference>
<feature type="domain" description="RRM" evidence="3">
    <location>
        <begin position="488"/>
        <end position="563"/>
    </location>
</feature>
<sequence>MHNMVKTDAPRRSKRQSKVAKDGEKDSANTVSEGQNETKEDHPTESTEVEVQQEEDQDEQDSQMNTVIEVKGNTPTVTVSWEEKKKEEGEGDDTEQMTNANDQMTESEEQSQIISSADAVCPTEEAPSQVAKAEVDEEMEECGVKPESQMETAPQENESTPAVTRKRRKNKTERENNESTKTAAKGKRKADPADETSPSKKTKLISDGFRLFVGNLNTSKPFAELKDSLANYLVTQSLLFDDIQLDQSKKHAFVNLASEMDLTKALALDGETVFDKPLKMAKAKNKSEDKVKVKPPPLDKKAKDARCLFLKNLPYNATKKDIMKIFRKAIAIRFPGGAEGPSHGIAFVEFKNKKIATKVRQRKQGARIRGRVLVVDCVGERNVSEVTKADADSNSKKAAPPPSNTLFVSNLSSSVNEKNLKSVFQNAVSISIPERQSKPKRFAFVEFATVADAEKVLKSPKKIKIGKREARVQFCMKAKAEKPTVLSKTLIVMGLAEKTTAETLRGAFEGSVDARVTVDKETGLSKRFGFVEFESDENCKAVKAAMEDCEIDGIKVTVAYARARSEKGRQDARGGSTGRPSGQSAALAAAKERRGGKEKSLKGGKKSKKGKGRGTATPQDTPKKVKKCKE</sequence>
<dbReference type="GeneTree" id="ENSGT00940000163473"/>
<dbReference type="PANTHER" id="PTHR15241">
    <property type="entry name" value="TRANSFORMER-2-RELATED"/>
    <property type="match status" value="1"/>
</dbReference>
<reference evidence="4" key="3">
    <citation type="submission" date="2025-09" db="UniProtKB">
        <authorList>
            <consortium name="Ensembl"/>
        </authorList>
    </citation>
    <scope>IDENTIFICATION</scope>
</reference>